<dbReference type="NCBIfam" id="NF007297">
    <property type="entry name" value="PRK09775.1"/>
    <property type="match status" value="1"/>
</dbReference>
<keyword evidence="2" id="KW-0808">Transferase</keyword>
<organism evidence="5 7">
    <name type="scientific">Oleiagrimonas soli</name>
    <dbReference type="NCBI Taxonomy" id="1543381"/>
    <lineage>
        <taxon>Bacteria</taxon>
        <taxon>Pseudomonadati</taxon>
        <taxon>Pseudomonadota</taxon>
        <taxon>Gammaproteobacteria</taxon>
        <taxon>Lysobacterales</taxon>
        <taxon>Rhodanobacteraceae</taxon>
        <taxon>Oleiagrimonas</taxon>
    </lineage>
</organism>
<dbReference type="RefSeq" id="WP_043098879.1">
    <property type="nucleotide sequence ID" value="NZ_JACHET010000001.1"/>
</dbReference>
<dbReference type="InterPro" id="IPR036390">
    <property type="entry name" value="WH_DNA-bd_sf"/>
</dbReference>
<dbReference type="InterPro" id="IPR052028">
    <property type="entry name" value="HipA_Ser/Thr_kinase"/>
</dbReference>
<dbReference type="EMBL" id="JACHET010000001">
    <property type="protein sequence ID" value="MBB6184815.1"/>
    <property type="molecule type" value="Genomic_DNA"/>
</dbReference>
<accession>A0A099CZN4</accession>
<evidence type="ECO:0000256" key="3">
    <source>
        <dbReference type="ARBA" id="ARBA00022777"/>
    </source>
</evidence>
<feature type="domain" description="HipA-like C-terminal" evidence="4">
    <location>
        <begin position="216"/>
        <end position="391"/>
    </location>
</feature>
<evidence type="ECO:0000313" key="7">
    <source>
        <dbReference type="Proteomes" id="UP000029708"/>
    </source>
</evidence>
<evidence type="ECO:0000313" key="8">
    <source>
        <dbReference type="Proteomes" id="UP000560000"/>
    </source>
</evidence>
<dbReference type="PANTHER" id="PTHR37419:SF8">
    <property type="entry name" value="TOXIN YJJJ"/>
    <property type="match status" value="1"/>
</dbReference>
<evidence type="ECO:0000256" key="2">
    <source>
        <dbReference type="ARBA" id="ARBA00022679"/>
    </source>
</evidence>
<dbReference type="HOGENOM" id="CLU_050829_0_0_6"/>
<dbReference type="Proteomes" id="UP000029708">
    <property type="component" value="Unassembled WGS sequence"/>
</dbReference>
<evidence type="ECO:0000313" key="5">
    <source>
        <dbReference type="EMBL" id="KGI79151.1"/>
    </source>
</evidence>
<protein>
    <submittedName>
        <fullName evidence="5">Transcriptional regulator</fullName>
    </submittedName>
</protein>
<dbReference type="Proteomes" id="UP000560000">
    <property type="component" value="Unassembled WGS sequence"/>
</dbReference>
<sequence length="458" mass="51678">MPAQTNVTTSLLDALRRRGPSTAADLSRELGISQPTLSRRIADAGEHVVRMGRARATRYALARDVRGLGSRWPLYRIDTQGRPHRFAQLHALHNDHFYLETDHAPAWLRGEFSRGLFPGLPWFMDDMRPQGFLGRAFAQRHANELGLRNELNLWDAADTLTALLLRGDDAPGNFVVSENALKHALETQPRTVLAAQRNQHYATFAQTAMQGDPVGSSAAGEQPKFTTRILEDDGSVRDVIVKFTERLDTGDGVARRWADLLHAECLAARLLRAHGIECALVDCIDVDDRRYLESTRFDRIGPHGRRGFVTLAALDDTHYGDRDDWAHAAQRLQRDDWISPDDARQISLRWWFGRLIANNDMHFGNLGFFLDDTLPLRLAPSYDMLPMAYRPRTSGALPDHVMEPPSPLPEFLDVWREAASLAERYWRTLAEEPPVSAPFRDIAGANAVRVREALKRFG</sequence>
<dbReference type="InterPro" id="IPR012893">
    <property type="entry name" value="HipA-like_C"/>
</dbReference>
<keyword evidence="7" id="KW-1185">Reference proteome</keyword>
<keyword evidence="3" id="KW-0418">Kinase</keyword>
<dbReference type="STRING" id="1543381.LF63_0100430"/>
<comment type="similarity">
    <text evidence="1">Belongs to the HipA Ser/Thr kinase family.</text>
</comment>
<name>A0A099CZN4_9GAMM</name>
<dbReference type="Pfam" id="PF07804">
    <property type="entry name" value="HipA_C"/>
    <property type="match status" value="1"/>
</dbReference>
<dbReference type="EMBL" id="JROI01000002">
    <property type="protein sequence ID" value="KGI79151.1"/>
    <property type="molecule type" value="Genomic_DNA"/>
</dbReference>
<evidence type="ECO:0000313" key="6">
    <source>
        <dbReference type="EMBL" id="MBB6184815.1"/>
    </source>
</evidence>
<reference evidence="5 7" key="1">
    <citation type="submission" date="2014-09" db="EMBL/GenBank/DDBJ databases">
        <title>Xanthomonadaceae 3.5X direct submission.</title>
        <authorList>
            <person name="Fang T."/>
            <person name="Wang H."/>
        </authorList>
    </citation>
    <scope>NUCLEOTIDE SEQUENCE [LARGE SCALE GENOMIC DNA]</scope>
    <source>
        <strain evidence="5 7">3.5X</strain>
    </source>
</reference>
<reference evidence="6 8" key="2">
    <citation type="submission" date="2020-08" db="EMBL/GenBank/DDBJ databases">
        <title>Genomic Encyclopedia of Type Strains, Phase IV (KMG-IV): sequencing the most valuable type-strain genomes for metagenomic binning, comparative biology and taxonomic classification.</title>
        <authorList>
            <person name="Goeker M."/>
        </authorList>
    </citation>
    <scope>NUCLEOTIDE SEQUENCE [LARGE SCALE GENOMIC DNA]</scope>
    <source>
        <strain evidence="6 8">DSM 107085</strain>
    </source>
</reference>
<dbReference type="GO" id="GO:0004674">
    <property type="term" value="F:protein serine/threonine kinase activity"/>
    <property type="evidence" value="ECO:0007669"/>
    <property type="project" value="TreeGrafter"/>
</dbReference>
<comment type="caution">
    <text evidence="5">The sequence shown here is derived from an EMBL/GenBank/DDBJ whole genome shotgun (WGS) entry which is preliminary data.</text>
</comment>
<proteinExistence type="inferred from homology"/>
<evidence type="ECO:0000256" key="1">
    <source>
        <dbReference type="ARBA" id="ARBA00010164"/>
    </source>
</evidence>
<dbReference type="PANTHER" id="PTHR37419">
    <property type="entry name" value="SERINE/THREONINE-PROTEIN KINASE TOXIN HIPA"/>
    <property type="match status" value="1"/>
</dbReference>
<dbReference type="AlphaFoldDB" id="A0A099CZN4"/>
<evidence type="ECO:0000259" key="4">
    <source>
        <dbReference type="Pfam" id="PF07804"/>
    </source>
</evidence>
<dbReference type="OrthoDB" id="8555656at2"/>
<dbReference type="GO" id="GO:0005829">
    <property type="term" value="C:cytosol"/>
    <property type="evidence" value="ECO:0007669"/>
    <property type="project" value="TreeGrafter"/>
</dbReference>
<gene>
    <name evidence="6" type="ORF">HNQ86_002160</name>
    <name evidence="5" type="ORF">LF63_0100430</name>
</gene>
<dbReference type="SUPFAM" id="SSF46785">
    <property type="entry name" value="Winged helix' DNA-binding domain"/>
    <property type="match status" value="1"/>
</dbReference>